<dbReference type="AlphaFoldDB" id="A0A087SGI8"/>
<dbReference type="OrthoDB" id="15567at2759"/>
<dbReference type="CDD" id="cd06849">
    <property type="entry name" value="lipoyl_domain"/>
    <property type="match status" value="1"/>
</dbReference>
<keyword evidence="11" id="KW-0732">Signal</keyword>
<evidence type="ECO:0000256" key="4">
    <source>
        <dbReference type="ARBA" id="ARBA00022679"/>
    </source>
</evidence>
<dbReference type="GO" id="GO:0016407">
    <property type="term" value="F:acetyltransferase activity"/>
    <property type="evidence" value="ECO:0007669"/>
    <property type="project" value="TreeGrafter"/>
</dbReference>
<evidence type="ECO:0000256" key="8">
    <source>
        <dbReference type="ARBA" id="ARBA00023315"/>
    </source>
</evidence>
<keyword evidence="8 9" id="KW-0012">Acyltransferase</keyword>
<feature type="region of interest" description="Disordered" evidence="10">
    <location>
        <begin position="94"/>
        <end position="140"/>
    </location>
</feature>
<dbReference type="Proteomes" id="UP000028924">
    <property type="component" value="Unassembled WGS sequence"/>
</dbReference>
<dbReference type="PROSITE" id="PS50968">
    <property type="entry name" value="BIOTINYL_LIPOYL"/>
    <property type="match status" value="1"/>
</dbReference>
<gene>
    <name evidence="14" type="ORF">F751_1721</name>
</gene>
<dbReference type="FunFam" id="3.30.559.10:FF:000007">
    <property type="entry name" value="Dihydrolipoamide acetyltransferase component of pyruvate dehydrogenase complex"/>
    <property type="match status" value="1"/>
</dbReference>
<proteinExistence type="inferred from homology"/>
<dbReference type="PROSITE" id="PS51826">
    <property type="entry name" value="PSBD"/>
    <property type="match status" value="1"/>
</dbReference>
<evidence type="ECO:0000256" key="11">
    <source>
        <dbReference type="SAM" id="SignalP"/>
    </source>
</evidence>
<dbReference type="InterPro" id="IPR001078">
    <property type="entry name" value="2-oxoacid_DH_actylTfrase"/>
</dbReference>
<dbReference type="Pfam" id="PF00198">
    <property type="entry name" value="2-oxoacid_dh"/>
    <property type="match status" value="1"/>
</dbReference>
<dbReference type="PROSITE" id="PS00189">
    <property type="entry name" value="LIPOYL"/>
    <property type="match status" value="1"/>
</dbReference>
<dbReference type="Pfam" id="PF00364">
    <property type="entry name" value="Biotin_lipoyl"/>
    <property type="match status" value="1"/>
</dbReference>
<dbReference type="Pfam" id="PF02817">
    <property type="entry name" value="E3_binding"/>
    <property type="match status" value="1"/>
</dbReference>
<evidence type="ECO:0000256" key="7">
    <source>
        <dbReference type="ARBA" id="ARBA00023128"/>
    </source>
</evidence>
<dbReference type="SUPFAM" id="SSF52777">
    <property type="entry name" value="CoA-dependent acyltransferases"/>
    <property type="match status" value="1"/>
</dbReference>
<evidence type="ECO:0000259" key="13">
    <source>
        <dbReference type="PROSITE" id="PS51826"/>
    </source>
</evidence>
<evidence type="ECO:0000256" key="5">
    <source>
        <dbReference type="ARBA" id="ARBA00022823"/>
    </source>
</evidence>
<dbReference type="EC" id="2.3.1.-" evidence="9"/>
<comment type="cofactor">
    <cofactor evidence="1 9">
        <name>(R)-lipoate</name>
        <dbReference type="ChEBI" id="CHEBI:83088"/>
    </cofactor>
</comment>
<evidence type="ECO:0000256" key="9">
    <source>
        <dbReference type="RuleBase" id="RU003423"/>
    </source>
</evidence>
<evidence type="ECO:0000313" key="15">
    <source>
        <dbReference type="Proteomes" id="UP000028924"/>
    </source>
</evidence>
<dbReference type="GeneID" id="23613112"/>
<feature type="domain" description="Lipoyl-binding" evidence="12">
    <location>
        <begin position="17"/>
        <end position="92"/>
    </location>
</feature>
<dbReference type="InterPro" id="IPR023213">
    <property type="entry name" value="CAT-like_dom_sf"/>
</dbReference>
<keyword evidence="5 9" id="KW-0450">Lipoyl</keyword>
<dbReference type="InterPro" id="IPR003016">
    <property type="entry name" value="2-oxoA_DH_lipoyl-BS"/>
</dbReference>
<feature type="compositionally biased region" description="Low complexity" evidence="10">
    <location>
        <begin position="103"/>
        <end position="117"/>
    </location>
</feature>
<dbReference type="InterPro" id="IPR050743">
    <property type="entry name" value="2-oxoacid_DH_E2_comp"/>
</dbReference>
<dbReference type="RefSeq" id="XP_011397730.1">
    <property type="nucleotide sequence ID" value="XM_011399428.1"/>
</dbReference>
<dbReference type="eggNOG" id="KOG0558">
    <property type="taxonomic scope" value="Eukaryota"/>
</dbReference>
<keyword evidence="4 9" id="KW-0808">Transferase</keyword>
<dbReference type="SUPFAM" id="SSF51230">
    <property type="entry name" value="Single hybrid motif"/>
    <property type="match status" value="1"/>
</dbReference>
<keyword evidence="15" id="KW-1185">Reference proteome</keyword>
<name>A0A087SGI8_AUXPR</name>
<evidence type="ECO:0000256" key="10">
    <source>
        <dbReference type="SAM" id="MobiDB-lite"/>
    </source>
</evidence>
<comment type="subcellular location">
    <subcellularLocation>
        <location evidence="2">Mitochondrion matrix</location>
    </subcellularLocation>
</comment>
<evidence type="ECO:0000256" key="6">
    <source>
        <dbReference type="ARBA" id="ARBA00022946"/>
    </source>
</evidence>
<keyword evidence="6" id="KW-0809">Transit peptide</keyword>
<dbReference type="PANTHER" id="PTHR43178">
    <property type="entry name" value="DIHYDROLIPOAMIDE ACETYLTRANSFERASE COMPONENT OF PYRUVATE DEHYDROGENASE COMPLEX"/>
    <property type="match status" value="1"/>
</dbReference>
<dbReference type="FunFam" id="2.40.50.100:FF:000013">
    <property type="entry name" value="Dihydrolipoamide acetyltransferase component of pyruvate dehydrogenase complex"/>
    <property type="match status" value="1"/>
</dbReference>
<dbReference type="SUPFAM" id="SSF47005">
    <property type="entry name" value="Peripheral subunit-binding domain of 2-oxo acid dehydrogenase complex"/>
    <property type="match status" value="1"/>
</dbReference>
<dbReference type="STRING" id="3075.A0A087SGI8"/>
<dbReference type="Gene3D" id="2.40.50.100">
    <property type="match status" value="1"/>
</dbReference>
<dbReference type="InterPro" id="IPR011053">
    <property type="entry name" value="Single_hybrid_motif"/>
</dbReference>
<organism evidence="14 15">
    <name type="scientific">Auxenochlorella protothecoides</name>
    <name type="common">Green microalga</name>
    <name type="synonym">Chlorella protothecoides</name>
    <dbReference type="NCBI Taxonomy" id="3075"/>
    <lineage>
        <taxon>Eukaryota</taxon>
        <taxon>Viridiplantae</taxon>
        <taxon>Chlorophyta</taxon>
        <taxon>core chlorophytes</taxon>
        <taxon>Trebouxiophyceae</taxon>
        <taxon>Chlorellales</taxon>
        <taxon>Chlorellaceae</taxon>
        <taxon>Auxenochlorella</taxon>
    </lineage>
</organism>
<sequence>MILGSMHVLAFTAAPSLSLVSLAQTGEGIKECELVQWFVSEGDTIEAFDRLCEIQSDKATLEITSSLSGKVVKLHFEAGAMVQVGENLVSIETDEEAGDGDSDAGPAPSAASPAAHSSPEDPAPPSATPSRVLTSPAVRHLARQHSLDLAQVRASGPGGRLTKADVQAHLDSLSAAATSTVAADVAAAVPTTEAAAVRQAVPEQRGTGGDAAAGRIPAAGAGTTAGAGGGTTTVPLRGFRKAMVKSMAAAGAVPHFHFCEEVQMDALVALRALLRTEAVLGGAKLTYMPFFIKACWELGAAALALEQFPLVNSSLSPDQASILQHGAKNIGIAVATAHGLAVPNIKNVESKSIVEIAAELARLQAAAAANQLRPEDIRGGTFTLSNIGTVGGTYATPLVNPPEVAIMALGKMQSVPRFAPDGRSVVPQSILNISLGADHRVVDGAMLAGFAQAWRRYVEIPGKLLLEMR</sequence>
<dbReference type="PANTHER" id="PTHR43178:SF14">
    <property type="entry name" value="LIPOAMIDE ACYLTRANSFERASE COMPONENT OF BRANCHED-CHAIN ALPHA-KETO ACID DEHYDROGENASE COMPLEX, MITOCHONDRIAL"/>
    <property type="match status" value="1"/>
</dbReference>
<feature type="domain" description="Peripheral subunit-binding (PSBD)" evidence="13">
    <location>
        <begin position="133"/>
        <end position="170"/>
    </location>
</feature>
<protein>
    <recommendedName>
        <fullName evidence="9">Dihydrolipoamide acetyltransferase component of pyruvate dehydrogenase complex</fullName>
        <ecNumber evidence="9">2.3.1.-</ecNumber>
    </recommendedName>
</protein>
<accession>A0A087SGI8</accession>
<evidence type="ECO:0000256" key="2">
    <source>
        <dbReference type="ARBA" id="ARBA00004305"/>
    </source>
</evidence>
<keyword evidence="7" id="KW-0496">Mitochondrion</keyword>
<dbReference type="GO" id="GO:0005759">
    <property type="term" value="C:mitochondrial matrix"/>
    <property type="evidence" value="ECO:0007669"/>
    <property type="project" value="UniProtKB-SubCell"/>
</dbReference>
<dbReference type="InterPro" id="IPR036625">
    <property type="entry name" value="E3-bd_dom_sf"/>
</dbReference>
<feature type="signal peptide" evidence="11">
    <location>
        <begin position="1"/>
        <end position="18"/>
    </location>
</feature>
<reference evidence="14 15" key="1">
    <citation type="journal article" date="2014" name="BMC Genomics">
        <title>Oil accumulation mechanisms of the oleaginous microalga Chlorella protothecoides revealed through its genome, transcriptomes, and proteomes.</title>
        <authorList>
            <person name="Gao C."/>
            <person name="Wang Y."/>
            <person name="Shen Y."/>
            <person name="Yan D."/>
            <person name="He X."/>
            <person name="Dai J."/>
            <person name="Wu Q."/>
        </authorList>
    </citation>
    <scope>NUCLEOTIDE SEQUENCE [LARGE SCALE GENOMIC DNA]</scope>
    <source>
        <strain evidence="14 15">0710</strain>
    </source>
</reference>
<evidence type="ECO:0000313" key="14">
    <source>
        <dbReference type="EMBL" id="KFM24842.1"/>
    </source>
</evidence>
<evidence type="ECO:0000256" key="1">
    <source>
        <dbReference type="ARBA" id="ARBA00001938"/>
    </source>
</evidence>
<dbReference type="KEGG" id="apro:F751_1721"/>
<evidence type="ECO:0000259" key="12">
    <source>
        <dbReference type="PROSITE" id="PS50968"/>
    </source>
</evidence>
<dbReference type="GO" id="GO:0031405">
    <property type="term" value="F:lipoic acid binding"/>
    <property type="evidence" value="ECO:0007669"/>
    <property type="project" value="TreeGrafter"/>
</dbReference>
<dbReference type="InterPro" id="IPR000089">
    <property type="entry name" value="Biotin_lipoyl"/>
</dbReference>
<evidence type="ECO:0000256" key="3">
    <source>
        <dbReference type="ARBA" id="ARBA00007317"/>
    </source>
</evidence>
<comment type="similarity">
    <text evidence="3 9">Belongs to the 2-oxoacid dehydrogenase family.</text>
</comment>
<dbReference type="Gene3D" id="4.10.320.10">
    <property type="entry name" value="E3-binding domain"/>
    <property type="match status" value="1"/>
</dbReference>
<feature type="chain" id="PRO_5001828874" description="Dihydrolipoamide acetyltransferase component of pyruvate dehydrogenase complex" evidence="11">
    <location>
        <begin position="19"/>
        <end position="469"/>
    </location>
</feature>
<dbReference type="InterPro" id="IPR004167">
    <property type="entry name" value="PSBD"/>
</dbReference>
<dbReference type="Gene3D" id="3.30.559.10">
    <property type="entry name" value="Chloramphenicol acetyltransferase-like domain"/>
    <property type="match status" value="1"/>
</dbReference>
<dbReference type="EMBL" id="KL662111">
    <property type="protein sequence ID" value="KFM24842.1"/>
    <property type="molecule type" value="Genomic_DNA"/>
</dbReference>